<organism evidence="4">
    <name type="scientific">mine drainage metagenome</name>
    <dbReference type="NCBI Taxonomy" id="410659"/>
    <lineage>
        <taxon>unclassified sequences</taxon>
        <taxon>metagenomes</taxon>
        <taxon>ecological metagenomes</taxon>
    </lineage>
</organism>
<gene>
    <name evidence="4" type="ORF">B1A_13650</name>
</gene>
<sequence>MLNKTTARINTKVFVKTGLDLSCALNDFNHNGKTEISYEQVLHANEQLQTIIEAIPDAIIFKNAEGCWQFANELAKQLFHLHTISWQGKTEMELKKLQPTYRTAYENFLGDDENVWRSGATTLFEETMIDSDGNQRIFIVRKIPLFTPEHQRKCMVIIGQDITSHKQATERAHRLAYYDPLTELPNRRLMMVRLEQAMADSSSQGCPGALLFIDLDRFKLLNDTAGHATGDLLLKKVAARMKICVHEGDTVARLGGDEFVIICSSHAHHTIDAITRAQLLSYHILELFKVPFQLDHHNYYSSPSIGITPFMGQEVPVTELLKRADMAMYRAKAEGRNTVRLFDQDMQATLDMHNLIGKALYRVISHKQLHLHYQVQVNDERHAIGAEALLRWDSPEMGWIPPNQFIPVAEESELIITMGDWVLETACEQLRSWESNDRTRSLKLAVNVSSRQFHQPQFVQRVAHIVKIAALIQLFLNWN</sequence>
<dbReference type="PROSITE" id="PS50887">
    <property type="entry name" value="GGDEF"/>
    <property type="match status" value="1"/>
</dbReference>
<dbReference type="EMBL" id="AUZX01009996">
    <property type="protein sequence ID" value="EQD49842.1"/>
    <property type="molecule type" value="Genomic_DNA"/>
</dbReference>
<dbReference type="Gene3D" id="3.30.450.20">
    <property type="entry name" value="PAS domain"/>
    <property type="match status" value="1"/>
</dbReference>
<feature type="domain" description="GGDEF" evidence="3">
    <location>
        <begin position="206"/>
        <end position="344"/>
    </location>
</feature>
<dbReference type="Pfam" id="PF08448">
    <property type="entry name" value="PAS_4"/>
    <property type="match status" value="1"/>
</dbReference>
<proteinExistence type="predicted"/>
<dbReference type="Gene3D" id="3.20.20.450">
    <property type="entry name" value="EAL domain"/>
    <property type="match status" value="1"/>
</dbReference>
<evidence type="ECO:0000259" key="3">
    <source>
        <dbReference type="PROSITE" id="PS50887"/>
    </source>
</evidence>
<dbReference type="CDD" id="cd01948">
    <property type="entry name" value="EAL"/>
    <property type="match status" value="1"/>
</dbReference>
<dbReference type="InterPro" id="IPR013656">
    <property type="entry name" value="PAS_4"/>
</dbReference>
<dbReference type="SMART" id="SM00267">
    <property type="entry name" value="GGDEF"/>
    <property type="match status" value="1"/>
</dbReference>
<accession>T0ZZ19</accession>
<dbReference type="InterPro" id="IPR035919">
    <property type="entry name" value="EAL_sf"/>
</dbReference>
<dbReference type="Gene3D" id="3.30.70.270">
    <property type="match status" value="1"/>
</dbReference>
<dbReference type="InterPro" id="IPR000014">
    <property type="entry name" value="PAS"/>
</dbReference>
<reference evidence="4" key="1">
    <citation type="submission" date="2013-08" db="EMBL/GenBank/DDBJ databases">
        <authorList>
            <person name="Mendez C."/>
            <person name="Richter M."/>
            <person name="Ferrer M."/>
            <person name="Sanchez J."/>
        </authorList>
    </citation>
    <scope>NUCLEOTIDE SEQUENCE</scope>
</reference>
<dbReference type="SUPFAM" id="SSF141868">
    <property type="entry name" value="EAL domain-like"/>
    <property type="match status" value="1"/>
</dbReference>
<dbReference type="PROSITE" id="PS50883">
    <property type="entry name" value="EAL"/>
    <property type="match status" value="1"/>
</dbReference>
<comment type="caution">
    <text evidence="4">The sequence shown here is derived from an EMBL/GenBank/DDBJ whole genome shotgun (WGS) entry which is preliminary data.</text>
</comment>
<dbReference type="SUPFAM" id="SSF55073">
    <property type="entry name" value="Nucleotide cyclase"/>
    <property type="match status" value="1"/>
</dbReference>
<dbReference type="PANTHER" id="PTHR44757">
    <property type="entry name" value="DIGUANYLATE CYCLASE DGCP"/>
    <property type="match status" value="1"/>
</dbReference>
<protein>
    <submittedName>
        <fullName evidence="4">Diguanylate cyclase/phosphodiesterase with PAS/PAC sensor(S)</fullName>
    </submittedName>
</protein>
<dbReference type="SMART" id="SM00052">
    <property type="entry name" value="EAL"/>
    <property type="match status" value="1"/>
</dbReference>
<reference evidence="4" key="2">
    <citation type="journal article" date="2014" name="ISME J.">
        <title>Microbial stratification in low pH oxic and suboxic macroscopic growths along an acid mine drainage.</title>
        <authorList>
            <person name="Mendez-Garcia C."/>
            <person name="Mesa V."/>
            <person name="Sprenger R.R."/>
            <person name="Richter M."/>
            <person name="Diez M.S."/>
            <person name="Solano J."/>
            <person name="Bargiela R."/>
            <person name="Golyshina O.V."/>
            <person name="Manteca A."/>
            <person name="Ramos J.L."/>
            <person name="Gallego J.R."/>
            <person name="Llorente I."/>
            <person name="Martins Dos Santos V.A."/>
            <person name="Jensen O.N."/>
            <person name="Pelaez A.I."/>
            <person name="Sanchez J."/>
            <person name="Ferrer M."/>
        </authorList>
    </citation>
    <scope>NUCLEOTIDE SEQUENCE</scope>
</reference>
<dbReference type="PROSITE" id="PS50113">
    <property type="entry name" value="PAC"/>
    <property type="match status" value="1"/>
</dbReference>
<feature type="domain" description="PAC" evidence="1">
    <location>
        <begin position="122"/>
        <end position="174"/>
    </location>
</feature>
<dbReference type="PANTHER" id="PTHR44757:SF2">
    <property type="entry name" value="BIOFILM ARCHITECTURE MAINTENANCE PROTEIN MBAA"/>
    <property type="match status" value="1"/>
</dbReference>
<evidence type="ECO:0000259" key="2">
    <source>
        <dbReference type="PROSITE" id="PS50883"/>
    </source>
</evidence>
<feature type="domain" description="EAL" evidence="2">
    <location>
        <begin position="353"/>
        <end position="479"/>
    </location>
</feature>
<dbReference type="Pfam" id="PF00990">
    <property type="entry name" value="GGDEF"/>
    <property type="match status" value="1"/>
</dbReference>
<dbReference type="CDD" id="cd01949">
    <property type="entry name" value="GGDEF"/>
    <property type="match status" value="1"/>
</dbReference>
<dbReference type="NCBIfam" id="TIGR00229">
    <property type="entry name" value="sensory_box"/>
    <property type="match status" value="1"/>
</dbReference>
<dbReference type="SUPFAM" id="SSF55785">
    <property type="entry name" value="PYP-like sensor domain (PAS domain)"/>
    <property type="match status" value="1"/>
</dbReference>
<dbReference type="InterPro" id="IPR000700">
    <property type="entry name" value="PAS-assoc_C"/>
</dbReference>
<dbReference type="InterPro" id="IPR029787">
    <property type="entry name" value="Nucleotide_cyclase"/>
</dbReference>
<evidence type="ECO:0000313" key="4">
    <source>
        <dbReference type="EMBL" id="EQD49842.1"/>
    </source>
</evidence>
<name>T0ZZ19_9ZZZZ</name>
<dbReference type="InterPro" id="IPR000160">
    <property type="entry name" value="GGDEF_dom"/>
</dbReference>
<dbReference type="Pfam" id="PF00563">
    <property type="entry name" value="EAL"/>
    <property type="match status" value="1"/>
</dbReference>
<dbReference type="InterPro" id="IPR035965">
    <property type="entry name" value="PAS-like_dom_sf"/>
</dbReference>
<dbReference type="InterPro" id="IPR052155">
    <property type="entry name" value="Biofilm_reg_signaling"/>
</dbReference>
<evidence type="ECO:0000259" key="1">
    <source>
        <dbReference type="PROSITE" id="PS50113"/>
    </source>
</evidence>
<dbReference type="NCBIfam" id="TIGR00254">
    <property type="entry name" value="GGDEF"/>
    <property type="match status" value="1"/>
</dbReference>
<dbReference type="InterPro" id="IPR001633">
    <property type="entry name" value="EAL_dom"/>
</dbReference>
<dbReference type="InterPro" id="IPR043128">
    <property type="entry name" value="Rev_trsase/Diguanyl_cyclase"/>
</dbReference>
<dbReference type="AlphaFoldDB" id="T0ZZ19"/>